<dbReference type="Pfam" id="PF12763">
    <property type="entry name" value="EH"/>
    <property type="match status" value="2"/>
</dbReference>
<dbReference type="PROSITE" id="PS50031">
    <property type="entry name" value="EH"/>
    <property type="match status" value="2"/>
</dbReference>
<dbReference type="AlphaFoldDB" id="A5DRD4"/>
<feature type="compositionally biased region" description="Low complexity" evidence="1">
    <location>
        <begin position="1125"/>
        <end position="1146"/>
    </location>
</feature>
<dbReference type="eggNOG" id="KOG0998">
    <property type="taxonomic scope" value="Eukaryota"/>
</dbReference>
<feature type="compositionally biased region" description="Polar residues" evidence="1">
    <location>
        <begin position="481"/>
        <end position="512"/>
    </location>
</feature>
<dbReference type="InParanoid" id="A5DRD4"/>
<feature type="compositionally biased region" description="Polar residues" evidence="1">
    <location>
        <begin position="844"/>
        <end position="863"/>
    </location>
</feature>
<feature type="domain" description="EH" evidence="3">
    <location>
        <begin position="73"/>
        <end position="164"/>
    </location>
</feature>
<dbReference type="HOGENOM" id="CLU_002993_0_0_1"/>
<feature type="region of interest" description="Disordered" evidence="1">
    <location>
        <begin position="418"/>
        <end position="512"/>
    </location>
</feature>
<feature type="region of interest" description="Disordered" evidence="1">
    <location>
        <begin position="699"/>
        <end position="737"/>
    </location>
</feature>
<feature type="compositionally biased region" description="Polar residues" evidence="1">
    <location>
        <begin position="178"/>
        <end position="197"/>
    </location>
</feature>
<feature type="compositionally biased region" description="Low complexity" evidence="1">
    <location>
        <begin position="366"/>
        <end position="381"/>
    </location>
</feature>
<evidence type="ECO:0000259" key="4">
    <source>
        <dbReference type="PROSITE" id="PS50222"/>
    </source>
</evidence>
<proteinExistence type="predicted"/>
<feature type="compositionally biased region" description="Polar residues" evidence="1">
    <location>
        <begin position="205"/>
        <end position="220"/>
    </location>
</feature>
<feature type="region of interest" description="Disordered" evidence="1">
    <location>
        <begin position="314"/>
        <end position="390"/>
    </location>
</feature>
<evidence type="ECO:0000259" key="2">
    <source>
        <dbReference type="PROSITE" id="PS50030"/>
    </source>
</evidence>
<dbReference type="SMART" id="SM00027">
    <property type="entry name" value="EH"/>
    <property type="match status" value="2"/>
</dbReference>
<feature type="region of interest" description="Disordered" evidence="1">
    <location>
        <begin position="1"/>
        <end position="59"/>
    </location>
</feature>
<evidence type="ECO:0000256" key="1">
    <source>
        <dbReference type="SAM" id="MobiDB-lite"/>
    </source>
</evidence>
<dbReference type="InterPro" id="IPR015940">
    <property type="entry name" value="UBA"/>
</dbReference>
<dbReference type="InterPro" id="IPR000261">
    <property type="entry name" value="EH_dom"/>
</dbReference>
<feature type="compositionally biased region" description="Polar residues" evidence="1">
    <location>
        <begin position="445"/>
        <end position="465"/>
    </location>
</feature>
<dbReference type="EMBL" id="CH408162">
    <property type="protein sequence ID" value="EDK41737.2"/>
    <property type="molecule type" value="Genomic_DNA"/>
</dbReference>
<dbReference type="PROSITE" id="PS50222">
    <property type="entry name" value="EF_HAND_2"/>
    <property type="match status" value="1"/>
</dbReference>
<dbReference type="RefSeq" id="XP_001482072.2">
    <property type="nucleotide sequence ID" value="XM_001482022.1"/>
</dbReference>
<feature type="region of interest" description="Disordered" evidence="1">
    <location>
        <begin position="164"/>
        <end position="220"/>
    </location>
</feature>
<dbReference type="GeneID" id="5123912"/>
<reference evidence="5 6" key="1">
    <citation type="journal article" date="2009" name="Nature">
        <title>Evolution of pathogenicity and sexual reproduction in eight Candida genomes.</title>
        <authorList>
            <person name="Butler G."/>
            <person name="Rasmussen M.D."/>
            <person name="Lin M.F."/>
            <person name="Santos M.A."/>
            <person name="Sakthikumar S."/>
            <person name="Munro C.A."/>
            <person name="Rheinbay E."/>
            <person name="Grabherr M."/>
            <person name="Forche A."/>
            <person name="Reedy J.L."/>
            <person name="Agrafioti I."/>
            <person name="Arnaud M.B."/>
            <person name="Bates S."/>
            <person name="Brown A.J."/>
            <person name="Brunke S."/>
            <person name="Costanzo M.C."/>
            <person name="Fitzpatrick D.A."/>
            <person name="de Groot P.W."/>
            <person name="Harris D."/>
            <person name="Hoyer L.L."/>
            <person name="Hube B."/>
            <person name="Klis F.M."/>
            <person name="Kodira C."/>
            <person name="Lennard N."/>
            <person name="Logue M.E."/>
            <person name="Martin R."/>
            <person name="Neiman A.M."/>
            <person name="Nikolaou E."/>
            <person name="Quail M.A."/>
            <person name="Quinn J."/>
            <person name="Santos M.C."/>
            <person name="Schmitzberger F.F."/>
            <person name="Sherlock G."/>
            <person name="Shah P."/>
            <person name="Silverstein K.A."/>
            <person name="Skrzypek M.S."/>
            <person name="Soll D."/>
            <person name="Staggs R."/>
            <person name="Stansfield I."/>
            <person name="Stumpf M.P."/>
            <person name="Sudbery P.E."/>
            <person name="Srikantha T."/>
            <person name="Zeng Q."/>
            <person name="Berman J."/>
            <person name="Berriman M."/>
            <person name="Heitman J."/>
            <person name="Gow N.A."/>
            <person name="Lorenz M.C."/>
            <person name="Birren B.W."/>
            <person name="Kellis M."/>
            <person name="Cuomo C.A."/>
        </authorList>
    </citation>
    <scope>NUCLEOTIDE SEQUENCE [LARGE SCALE GENOMIC DNA]</scope>
    <source>
        <strain evidence="6">ATCC 6260 / CBS 566 / DSM 6381 / JCM 1539 / NBRC 10279 / NRRL Y-324</strain>
    </source>
</reference>
<dbReference type="GO" id="GO:0016197">
    <property type="term" value="P:endosomal transport"/>
    <property type="evidence" value="ECO:0007669"/>
    <property type="project" value="TreeGrafter"/>
</dbReference>
<feature type="compositionally biased region" description="Polar residues" evidence="1">
    <location>
        <begin position="1"/>
        <end position="14"/>
    </location>
</feature>
<feature type="domain" description="EF-hand" evidence="4">
    <location>
        <begin position="225"/>
        <end position="260"/>
    </location>
</feature>
<dbReference type="Proteomes" id="UP000001997">
    <property type="component" value="Unassembled WGS sequence"/>
</dbReference>
<feature type="region of interest" description="Disordered" evidence="1">
    <location>
        <begin position="876"/>
        <end position="1146"/>
    </location>
</feature>
<feature type="compositionally biased region" description="Basic and acidic residues" evidence="1">
    <location>
        <begin position="699"/>
        <end position="735"/>
    </location>
</feature>
<feature type="compositionally biased region" description="Basic and acidic residues" evidence="1">
    <location>
        <begin position="767"/>
        <end position="797"/>
    </location>
</feature>
<accession>A5DRD4</accession>
<feature type="compositionally biased region" description="Low complexity" evidence="1">
    <location>
        <begin position="829"/>
        <end position="843"/>
    </location>
</feature>
<dbReference type="GO" id="GO:0005737">
    <property type="term" value="C:cytoplasm"/>
    <property type="evidence" value="ECO:0007669"/>
    <property type="project" value="TreeGrafter"/>
</dbReference>
<feature type="compositionally biased region" description="Basic and acidic residues" evidence="1">
    <location>
        <begin position="905"/>
        <end position="925"/>
    </location>
</feature>
<dbReference type="Gene3D" id="1.10.287.1490">
    <property type="match status" value="1"/>
</dbReference>
<dbReference type="GO" id="GO:0006897">
    <property type="term" value="P:endocytosis"/>
    <property type="evidence" value="ECO:0007669"/>
    <property type="project" value="TreeGrafter"/>
</dbReference>
<dbReference type="FunCoup" id="A5DRD4">
    <property type="interactions" value="342"/>
</dbReference>
<dbReference type="STRING" id="294746.A5DRD4"/>
<name>A5DRD4_PICGU</name>
<feature type="domain" description="UBA" evidence="2">
    <location>
        <begin position="1148"/>
        <end position="1189"/>
    </location>
</feature>
<dbReference type="Gene3D" id="1.10.8.10">
    <property type="entry name" value="DNA helicase RuvA subunit, C-terminal domain"/>
    <property type="match status" value="1"/>
</dbReference>
<dbReference type="SUPFAM" id="SSF47473">
    <property type="entry name" value="EF-hand"/>
    <property type="match status" value="2"/>
</dbReference>
<dbReference type="InterPro" id="IPR009060">
    <property type="entry name" value="UBA-like_sf"/>
</dbReference>
<dbReference type="PROSITE" id="PS50030">
    <property type="entry name" value="UBA"/>
    <property type="match status" value="1"/>
</dbReference>
<feature type="compositionally biased region" description="Polar residues" evidence="1">
    <location>
        <begin position="314"/>
        <end position="330"/>
    </location>
</feature>
<dbReference type="KEGG" id="pgu:PGUG_05835"/>
<dbReference type="Pfam" id="PF00627">
    <property type="entry name" value="UBA"/>
    <property type="match status" value="1"/>
</dbReference>
<sequence>MRLIGYTQSGQSPSAALAETPGPLPRFANLSTPAPLQPQSTNSSFMQSQPSAYVPHDTQSVPQENLTAVSPADVQKFSQLFTRTVGSPSGELSGTRARDIFMKSKLPTPTLGQIWVLVDRKNLGKLDMPSFIIAMHLIQGLLSGSIKQLPPFLPETVWQSVEQSTLQSSQLQQPHDPSAQTGSRQPSYASVSSQQTTVRHDNRAPSGSLQPPATPQSSDWVVTPTMKAQYDSIFNNLDKSHSGQLSPDQVATFLMTSKLGQQDLASIWDLADVQNTGIFTPTEFAIALYLVNKKLGGEDLPHIVPQSLIQSIEDSKNAAPQPTVSKSSQPVAAAPPPKPLQTQKTAMDDLVDIFGSPTKTQPDTDPNASSPNPSANFSEAPRTTTGELPRVRGLQQFKPSSTFGQGLVKAQSPVLEVDENRDVSQSSQNSANVQKSEAIPGSPQKPIQLSQSNIQPQNSGSSSAHAVNYDALRSVPPPPRTSSQLTPSSPGQPTTQNRDLLADTSSPVSGELSRATTDIANVSNQIKSLASQTSDLHETKSRAEQELTRILTSKKEIESKLKQLRSSYENEVKQKEEVEANLAAAKEETEALRSEASISEAKFNHISSELNGKQMEMEELQKQNSTLKERLGETNAEIVELEKQYERTAAENQRLTNQVSVKRSQLQVSIVKNENLKRTIEELTLANRQMVEELSTFEAREKQAADEQKRLQDEHEQAQKEHEAKSKALSDKKESNTGSGLALGIGAGVGAAIAGAAGLAKSVAGGSHDEVEPNEKDHGDKGFTHESESAPKEKETSPENANVPGSQNAQFVSTTTESTAPARLVTSADSDGSVEPSVGGPSSIATNTYNDFTPVTSPSNSDFQFPEGASAAIATGVPGMPGDFHGVQRTDSLTSSVQNNAAMSVRDDNIDVSDRDTIPASHEDATTQADTETIAPQSRNAENDSSDADKVSSGVGSFEIVNAEDTEQSEQPEASHPSSSHREAFIISNPSLEHQQRSPDINSEFPPIRELDYDESSSDDGSQHFDDALSEQARERSKEPRDDFDASFSGLEPATEEKASNSNDPFDEFDGLEAAREEDTNGDDDFEGPPDFSEFTQSSHGALVDTNGAGESDGKSGNDEWEQLFAGFGNAQQQPQQAPQNGVQNGFDKDREAAVQELVGMGFDDKTSRQALENENWNLEAATNYLLDHA</sequence>
<dbReference type="OrthoDB" id="524326at2759"/>
<feature type="region of interest" description="Disordered" evidence="1">
    <location>
        <begin position="762"/>
        <end position="864"/>
    </location>
</feature>
<feature type="compositionally biased region" description="Low complexity" evidence="1">
    <location>
        <begin position="423"/>
        <end position="436"/>
    </location>
</feature>
<organism evidence="5 6">
    <name type="scientific">Meyerozyma guilliermondii (strain ATCC 6260 / CBS 566 / DSM 6381 / JCM 1539 / NBRC 10279 / NRRL Y-324)</name>
    <name type="common">Yeast</name>
    <name type="synonym">Candida guilliermondii</name>
    <dbReference type="NCBI Taxonomy" id="294746"/>
    <lineage>
        <taxon>Eukaryota</taxon>
        <taxon>Fungi</taxon>
        <taxon>Dikarya</taxon>
        <taxon>Ascomycota</taxon>
        <taxon>Saccharomycotina</taxon>
        <taxon>Pichiomycetes</taxon>
        <taxon>Debaryomycetaceae</taxon>
        <taxon>Meyerozyma</taxon>
    </lineage>
</organism>
<evidence type="ECO:0000259" key="3">
    <source>
        <dbReference type="PROSITE" id="PS50031"/>
    </source>
</evidence>
<feature type="compositionally biased region" description="Low complexity" evidence="1">
    <location>
        <begin position="164"/>
        <end position="173"/>
    </location>
</feature>
<dbReference type="InterPro" id="IPR002048">
    <property type="entry name" value="EF_hand_dom"/>
</dbReference>
<dbReference type="SMART" id="SM00165">
    <property type="entry name" value="UBA"/>
    <property type="match status" value="1"/>
</dbReference>
<feature type="compositionally biased region" description="Polar residues" evidence="1">
    <location>
        <begin position="889"/>
        <end position="902"/>
    </location>
</feature>
<dbReference type="VEuPathDB" id="FungiDB:PGUG_05835"/>
<dbReference type="GO" id="GO:0005509">
    <property type="term" value="F:calcium ion binding"/>
    <property type="evidence" value="ECO:0007669"/>
    <property type="project" value="InterPro"/>
</dbReference>
<dbReference type="PANTHER" id="PTHR11216">
    <property type="entry name" value="EH DOMAIN"/>
    <property type="match status" value="1"/>
</dbReference>
<feature type="compositionally biased region" description="Polar residues" evidence="1">
    <location>
        <begin position="798"/>
        <end position="819"/>
    </location>
</feature>
<keyword evidence="6" id="KW-1185">Reference proteome</keyword>
<feature type="compositionally biased region" description="Polar residues" evidence="1">
    <location>
        <begin position="988"/>
        <end position="1001"/>
    </location>
</feature>
<evidence type="ECO:0000313" key="6">
    <source>
        <dbReference type="Proteomes" id="UP000001997"/>
    </source>
</evidence>
<dbReference type="Gene3D" id="1.10.238.10">
    <property type="entry name" value="EF-hand"/>
    <property type="match status" value="2"/>
</dbReference>
<protein>
    <recommendedName>
        <fullName evidence="7">EH domain-containing and endocytosis protein 1</fullName>
    </recommendedName>
</protein>
<dbReference type="SUPFAM" id="SSF46934">
    <property type="entry name" value="UBA-like"/>
    <property type="match status" value="1"/>
</dbReference>
<feature type="compositionally biased region" description="Polar residues" evidence="1">
    <location>
        <begin position="926"/>
        <end position="940"/>
    </location>
</feature>
<dbReference type="OMA" id="DYQKFSQ"/>
<gene>
    <name evidence="5" type="ORF">PGUG_05835</name>
</gene>
<feature type="compositionally biased region" description="Basic and acidic residues" evidence="1">
    <location>
        <begin position="1021"/>
        <end position="1044"/>
    </location>
</feature>
<dbReference type="InterPro" id="IPR011992">
    <property type="entry name" value="EF-hand-dom_pair"/>
</dbReference>
<feature type="compositionally biased region" description="Polar residues" evidence="1">
    <location>
        <begin position="29"/>
        <end position="59"/>
    </location>
</feature>
<dbReference type="GO" id="GO:0005886">
    <property type="term" value="C:plasma membrane"/>
    <property type="evidence" value="ECO:0007669"/>
    <property type="project" value="TreeGrafter"/>
</dbReference>
<feature type="domain" description="EH" evidence="3">
    <location>
        <begin position="226"/>
        <end position="315"/>
    </location>
</feature>
<evidence type="ECO:0000313" key="5">
    <source>
        <dbReference type="EMBL" id="EDK41737.2"/>
    </source>
</evidence>
<evidence type="ECO:0008006" key="7">
    <source>
        <dbReference type="Google" id="ProtNLM"/>
    </source>
</evidence>
<dbReference type="CDD" id="cd00052">
    <property type="entry name" value="EH"/>
    <property type="match status" value="2"/>
</dbReference>